<sequence>MSWKEDKSKSFVNPYNFISAYGKCKKDNNIKEIVKDRELISGVIDCTLITKTSIFIPNTTNKNGLNVECEDKDHKSYDFFSYEDLNKISYKDVKEPVIPGSSIRGTIRTIYEALTNSCFSVIDDKRILSKRMSDASKPGIIKKENDEYVLYASEKFMAKYKECKNDSNERFCKKKYSNGQRVLFRPGSNYIKKNKRGESIIIGTVVEDIILYDAEKQHELKDYKEGYVLLGGEFWNKHHFSIISAEGNSKKVVSRMDNLDNLKKVIAIYKDNIEKKNEELEKEFDDYERKISLLENEEIDAIPVFYKKVGNKDGFIYLSPSCITREVYYNTIEKILKDMGDYNPCDDINKLCDACSLFGMVGQEANSSRIRFTDGRYKSNDNGIYDDIVTLKELATPRISSTEFYIKSPRETLKDAEIWTYDYAAKWSGNRKIKIEGFKPELRGRKFYWHHREGLTVKNNKCNKRNVTIRPVKKGVKFEFKVFFERITKDELNKLVWVLNLGDNSGKSNYCHKMGMGKPLGLGSVKIVVNSVKKRIIDLDTVDNAYRYEDIEIDLPKFNDDVLREVKIATNLNSIKGTISYPKAIDKKGKETIYNWFIANKCFNGGTGTKPKINKTLCKVTEKDLTLSFYKETANGRNKNK</sequence>
<protein>
    <submittedName>
        <fullName evidence="2">CRISPR-associated protein (TIGR03986 family)</fullName>
    </submittedName>
</protein>
<name>A0A4R3KVE5_9FIRM</name>
<keyword evidence="3" id="KW-1185">Reference proteome</keyword>
<dbReference type="EMBL" id="SMAE01000006">
    <property type="protein sequence ID" value="TCS89369.1"/>
    <property type="molecule type" value="Genomic_DNA"/>
</dbReference>
<proteinExistence type="predicted"/>
<organism evidence="2 3">
    <name type="scientific">Keratinibaculum paraultunense</name>
    <dbReference type="NCBI Taxonomy" id="1278232"/>
    <lineage>
        <taxon>Bacteria</taxon>
        <taxon>Bacillati</taxon>
        <taxon>Bacillota</taxon>
        <taxon>Tissierellia</taxon>
        <taxon>Tissierellales</taxon>
        <taxon>Tepidimicrobiaceae</taxon>
        <taxon>Keratinibaculum</taxon>
    </lineage>
</organism>
<gene>
    <name evidence="2" type="ORF">EDD65_10635</name>
</gene>
<dbReference type="RefSeq" id="WP_132027443.1">
    <property type="nucleotide sequence ID" value="NZ_CP068564.1"/>
</dbReference>
<accession>A0A4R3KVE5</accession>
<keyword evidence="1" id="KW-0175">Coiled coil</keyword>
<reference evidence="2 3" key="1">
    <citation type="submission" date="2019-03" db="EMBL/GenBank/DDBJ databases">
        <title>Genomic Encyclopedia of Type Strains, Phase IV (KMG-IV): sequencing the most valuable type-strain genomes for metagenomic binning, comparative biology and taxonomic classification.</title>
        <authorList>
            <person name="Goeker M."/>
        </authorList>
    </citation>
    <scope>NUCLEOTIDE SEQUENCE [LARGE SCALE GENOMIC DNA]</scope>
    <source>
        <strain evidence="2 3">DSM 26752</strain>
    </source>
</reference>
<dbReference type="AlphaFoldDB" id="A0A4R3KVE5"/>
<dbReference type="OrthoDB" id="5362408at2"/>
<evidence type="ECO:0000313" key="2">
    <source>
        <dbReference type="EMBL" id="TCS89369.1"/>
    </source>
</evidence>
<evidence type="ECO:0000313" key="3">
    <source>
        <dbReference type="Proteomes" id="UP000294567"/>
    </source>
</evidence>
<evidence type="ECO:0000256" key="1">
    <source>
        <dbReference type="SAM" id="Coils"/>
    </source>
</evidence>
<dbReference type="GO" id="GO:0051607">
    <property type="term" value="P:defense response to virus"/>
    <property type="evidence" value="ECO:0007669"/>
    <property type="project" value="UniProtKB-KW"/>
</dbReference>
<comment type="caution">
    <text evidence="2">The sequence shown here is derived from an EMBL/GenBank/DDBJ whole genome shotgun (WGS) entry which is preliminary data.</text>
</comment>
<feature type="coiled-coil region" evidence="1">
    <location>
        <begin position="259"/>
        <end position="297"/>
    </location>
</feature>
<dbReference type="InterPro" id="IPR023825">
    <property type="entry name" value="CRISPR-assoc_RAMP_BGP1436"/>
</dbReference>
<dbReference type="NCBIfam" id="TIGR03986">
    <property type="entry name" value="TIGR03986 family CRISPR-associated RAMP protein"/>
    <property type="match status" value="1"/>
</dbReference>
<dbReference type="Proteomes" id="UP000294567">
    <property type="component" value="Unassembled WGS sequence"/>
</dbReference>